<reference evidence="3 4" key="1">
    <citation type="journal article" date="2024" name="Nat. Commun.">
        <title>Phylogenomics reveals the evolutionary origins of lichenization in chlorophyte algae.</title>
        <authorList>
            <person name="Puginier C."/>
            <person name="Libourel C."/>
            <person name="Otte J."/>
            <person name="Skaloud P."/>
            <person name="Haon M."/>
            <person name="Grisel S."/>
            <person name="Petersen M."/>
            <person name="Berrin J.G."/>
            <person name="Delaux P.M."/>
            <person name="Dal Grande F."/>
            <person name="Keller J."/>
        </authorList>
    </citation>
    <scope>NUCLEOTIDE SEQUENCE [LARGE SCALE GENOMIC DNA]</scope>
    <source>
        <strain evidence="3 4">SAG 245.80</strain>
    </source>
</reference>
<organism evidence="3 4">
    <name type="scientific">Elliptochloris bilobata</name>
    <dbReference type="NCBI Taxonomy" id="381761"/>
    <lineage>
        <taxon>Eukaryota</taxon>
        <taxon>Viridiplantae</taxon>
        <taxon>Chlorophyta</taxon>
        <taxon>core chlorophytes</taxon>
        <taxon>Trebouxiophyceae</taxon>
        <taxon>Trebouxiophyceae incertae sedis</taxon>
        <taxon>Elliptochloris clade</taxon>
        <taxon>Elliptochloris</taxon>
    </lineage>
</organism>
<evidence type="ECO:0000313" key="3">
    <source>
        <dbReference type="EMBL" id="KAK9836358.1"/>
    </source>
</evidence>
<keyword evidence="2" id="KW-0812">Transmembrane</keyword>
<evidence type="ECO:0008006" key="5">
    <source>
        <dbReference type="Google" id="ProtNLM"/>
    </source>
</evidence>
<evidence type="ECO:0000313" key="4">
    <source>
        <dbReference type="Proteomes" id="UP001445335"/>
    </source>
</evidence>
<keyword evidence="2" id="KW-1133">Transmembrane helix</keyword>
<feature type="region of interest" description="Disordered" evidence="1">
    <location>
        <begin position="22"/>
        <end position="41"/>
    </location>
</feature>
<protein>
    <recommendedName>
        <fullName evidence="5">DUF4129 domain-containing protein</fullName>
    </recommendedName>
</protein>
<name>A0AAW1RS15_9CHLO</name>
<feature type="transmembrane region" description="Helical" evidence="2">
    <location>
        <begin position="100"/>
        <end position="120"/>
    </location>
</feature>
<keyword evidence="2" id="KW-0472">Membrane</keyword>
<dbReference type="AlphaFoldDB" id="A0AAW1RS15"/>
<comment type="caution">
    <text evidence="3">The sequence shown here is derived from an EMBL/GenBank/DDBJ whole genome shotgun (WGS) entry which is preliminary data.</text>
</comment>
<accession>A0AAW1RS15</accession>
<feature type="transmembrane region" description="Helical" evidence="2">
    <location>
        <begin position="50"/>
        <end position="70"/>
    </location>
</feature>
<feature type="region of interest" description="Disordered" evidence="1">
    <location>
        <begin position="291"/>
        <end position="312"/>
    </location>
</feature>
<keyword evidence="4" id="KW-1185">Reference proteome</keyword>
<sequence length="312" mass="33602">MWRTCRRSPEYRLCYSRRPPRHSGFRLQASGGQPPGSRDKASSQKARDQMIIFGAGVGLSVALTLLIRLGRSGVLADALSPDGLPLRWGDLGIGDAAGGALWAVALYYCSPLQLLLLFLGRFEVERPSDRILRLLGRGAGLQVEEAGYEAPAWVRAAAVAIVAAAGAGVAWAAEASLGDATWSVSTGLGACLAAAVYEVGRPARLNAEEAEELEAQWRDFARFAEERLQRSGRCHESELRAALGRALPRYRGAGGLPDTRLRELVRAWHAGADRTPSGYYRNLSMRQRVDPFTGEITGSPPPPASVRAGKEP</sequence>
<gene>
    <name evidence="3" type="ORF">WJX81_008368</name>
</gene>
<proteinExistence type="predicted"/>
<dbReference type="Proteomes" id="UP001445335">
    <property type="component" value="Unassembled WGS sequence"/>
</dbReference>
<dbReference type="EMBL" id="JALJOU010000025">
    <property type="protein sequence ID" value="KAK9836358.1"/>
    <property type="molecule type" value="Genomic_DNA"/>
</dbReference>
<evidence type="ECO:0000256" key="2">
    <source>
        <dbReference type="SAM" id="Phobius"/>
    </source>
</evidence>
<evidence type="ECO:0000256" key="1">
    <source>
        <dbReference type="SAM" id="MobiDB-lite"/>
    </source>
</evidence>